<dbReference type="Pfam" id="PF02567">
    <property type="entry name" value="PhzC-PhzF"/>
    <property type="match status" value="2"/>
</dbReference>
<keyword evidence="2" id="KW-0413">Isomerase</keyword>
<dbReference type="eggNOG" id="KOG3033">
    <property type="taxonomic scope" value="Eukaryota"/>
</dbReference>
<organism evidence="3 4">
    <name type="scientific">Ostreococcus lucimarinus (strain CCE9901)</name>
    <dbReference type="NCBI Taxonomy" id="436017"/>
    <lineage>
        <taxon>Eukaryota</taxon>
        <taxon>Viridiplantae</taxon>
        <taxon>Chlorophyta</taxon>
        <taxon>Mamiellophyceae</taxon>
        <taxon>Mamiellales</taxon>
        <taxon>Bathycoccaceae</taxon>
        <taxon>Ostreococcus</taxon>
    </lineage>
</organism>
<dbReference type="OrthoDB" id="498910at2759"/>
<dbReference type="GO" id="GO:0005737">
    <property type="term" value="C:cytoplasm"/>
    <property type="evidence" value="ECO:0007669"/>
    <property type="project" value="TreeGrafter"/>
</dbReference>
<evidence type="ECO:0000313" key="3">
    <source>
        <dbReference type="EMBL" id="ABO96375.1"/>
    </source>
</evidence>
<dbReference type="Gramene" id="ABO96375">
    <property type="protein sequence ID" value="ABO96375"/>
    <property type="gene ID" value="OSTLU_31872"/>
</dbReference>
<comment type="similarity">
    <text evidence="1">Belongs to the PhzF family.</text>
</comment>
<dbReference type="RefSeq" id="XP_001418082.1">
    <property type="nucleotide sequence ID" value="XM_001418045.1"/>
</dbReference>
<dbReference type="InterPro" id="IPR003719">
    <property type="entry name" value="Phenazine_PhzF-like"/>
</dbReference>
<dbReference type="GO" id="GO:0016853">
    <property type="term" value="F:isomerase activity"/>
    <property type="evidence" value="ECO:0007669"/>
    <property type="project" value="UniProtKB-KW"/>
</dbReference>
<dbReference type="GeneID" id="5001997"/>
<dbReference type="SUPFAM" id="SSF54506">
    <property type="entry name" value="Diaminopimelate epimerase-like"/>
    <property type="match status" value="2"/>
</dbReference>
<dbReference type="STRING" id="436017.A4RXZ7"/>
<gene>
    <name evidence="3" type="ORF">OSTLU_31872</name>
</gene>
<dbReference type="AlphaFoldDB" id="A4RXZ7"/>
<dbReference type="Gene3D" id="3.10.310.10">
    <property type="entry name" value="Diaminopimelate Epimerase, Chain A, domain 1"/>
    <property type="match status" value="2"/>
</dbReference>
<sequence length="382" mass="42152">MTTRHAYAIANAFPSATKGDDSGNPAAVVLLPDDGPWPPDAVMQAAASELGLSETAFAKRADVEVVGAMVHRMYDIRWFTPKCEINLCGHASMATAHEIFRAPGNEHVTKIGFLYGKPRDVCDGTQVKAAYESLFVWKDLDGGVESSYAMALPEERARSFPDALGEDGFLHPQEIVNMIRGCFGDDHERSNSQSSATSKAKYELRYNFIGDLFFIIDTDDAPDEVFEACFDRFMNHAPDLKAISEVGRCFIEEMKYDFEMVQGFRGLCVLLTVKNRPNHSYDFYTRWFGPDVGIDEDPVTGSAASGYARFLDDKLPEVVGKKRGCQMSKPRGDITVSLSDNPYPDTDVHVEVVGKVATRSSGVLEVSVLKDGDISVVNRRNS</sequence>
<dbReference type="EMBL" id="CP000585">
    <property type="protein sequence ID" value="ABO96375.1"/>
    <property type="molecule type" value="Genomic_DNA"/>
</dbReference>
<name>A4RXZ7_OSTLU</name>
<dbReference type="HOGENOM" id="CLU_724415_0_0_1"/>
<evidence type="ECO:0000256" key="1">
    <source>
        <dbReference type="ARBA" id="ARBA00008270"/>
    </source>
</evidence>
<dbReference type="PANTHER" id="PTHR13774:SF17">
    <property type="entry name" value="PHENAZINE BIOSYNTHESIS-LIKE DOMAIN-CONTAINING PROTEIN"/>
    <property type="match status" value="1"/>
</dbReference>
<dbReference type="KEGG" id="olu:OSTLU_31872"/>
<keyword evidence="4" id="KW-1185">Reference proteome</keyword>
<evidence type="ECO:0000313" key="4">
    <source>
        <dbReference type="Proteomes" id="UP000001568"/>
    </source>
</evidence>
<protein>
    <submittedName>
        <fullName evidence="3">Uncharacterized protein</fullName>
    </submittedName>
</protein>
<proteinExistence type="inferred from homology"/>
<dbReference type="Proteomes" id="UP000001568">
    <property type="component" value="Chromosome 5"/>
</dbReference>
<accession>A4RXZ7</accession>
<dbReference type="PANTHER" id="PTHR13774">
    <property type="entry name" value="PHENAZINE BIOSYNTHESIS PROTEIN"/>
    <property type="match status" value="1"/>
</dbReference>
<reference evidence="3 4" key="1">
    <citation type="journal article" date="2007" name="Proc. Natl. Acad. Sci. U.S.A.">
        <title>The tiny eukaryote Ostreococcus provides genomic insights into the paradox of plankton speciation.</title>
        <authorList>
            <person name="Palenik B."/>
            <person name="Grimwood J."/>
            <person name="Aerts A."/>
            <person name="Rouze P."/>
            <person name="Salamov A."/>
            <person name="Putnam N."/>
            <person name="Dupont C."/>
            <person name="Jorgensen R."/>
            <person name="Derelle E."/>
            <person name="Rombauts S."/>
            <person name="Zhou K."/>
            <person name="Otillar R."/>
            <person name="Merchant S.S."/>
            <person name="Podell S."/>
            <person name="Gaasterland T."/>
            <person name="Napoli C."/>
            <person name="Gendler K."/>
            <person name="Manuell A."/>
            <person name="Tai V."/>
            <person name="Vallon O."/>
            <person name="Piganeau G."/>
            <person name="Jancek S."/>
            <person name="Heijde M."/>
            <person name="Jabbari K."/>
            <person name="Bowler C."/>
            <person name="Lohr M."/>
            <person name="Robbens S."/>
            <person name="Werner G."/>
            <person name="Dubchak I."/>
            <person name="Pazour G.J."/>
            <person name="Ren Q."/>
            <person name="Paulsen I."/>
            <person name="Delwiche C."/>
            <person name="Schmutz J."/>
            <person name="Rokhsar D."/>
            <person name="Van de Peer Y."/>
            <person name="Moreau H."/>
            <person name="Grigoriev I.V."/>
        </authorList>
    </citation>
    <scope>NUCLEOTIDE SEQUENCE [LARGE SCALE GENOMIC DNA]</scope>
    <source>
        <strain evidence="3 4">CCE9901</strain>
    </source>
</reference>
<evidence type="ECO:0000256" key="2">
    <source>
        <dbReference type="ARBA" id="ARBA00023235"/>
    </source>
</evidence>